<organism evidence="1 2">
    <name type="scientific">Culex pipiens pipiens</name>
    <name type="common">Northern house mosquito</name>
    <dbReference type="NCBI Taxonomy" id="38569"/>
    <lineage>
        <taxon>Eukaryota</taxon>
        <taxon>Metazoa</taxon>
        <taxon>Ecdysozoa</taxon>
        <taxon>Arthropoda</taxon>
        <taxon>Hexapoda</taxon>
        <taxon>Insecta</taxon>
        <taxon>Pterygota</taxon>
        <taxon>Neoptera</taxon>
        <taxon>Endopterygota</taxon>
        <taxon>Diptera</taxon>
        <taxon>Nematocera</taxon>
        <taxon>Culicoidea</taxon>
        <taxon>Culicidae</taxon>
        <taxon>Culicinae</taxon>
        <taxon>Culicini</taxon>
        <taxon>Culex</taxon>
        <taxon>Culex</taxon>
    </lineage>
</organism>
<dbReference type="AlphaFoldDB" id="A0ABD1CYQ3"/>
<reference evidence="1 2" key="1">
    <citation type="submission" date="2024-05" db="EMBL/GenBank/DDBJ databases">
        <title>Culex pipiens pipiens assembly and annotation.</title>
        <authorList>
            <person name="Alout H."/>
            <person name="Durand T."/>
        </authorList>
    </citation>
    <scope>NUCLEOTIDE SEQUENCE [LARGE SCALE GENOMIC DNA]</scope>
    <source>
        <strain evidence="1">HA-2024</strain>
        <tissue evidence="1">Whole body</tissue>
    </source>
</reference>
<name>A0ABD1CYQ3_CULPP</name>
<accession>A0ABD1CYQ3</accession>
<dbReference type="Proteomes" id="UP001562425">
    <property type="component" value="Unassembled WGS sequence"/>
</dbReference>
<evidence type="ECO:0000313" key="1">
    <source>
        <dbReference type="EMBL" id="KAL1380709.1"/>
    </source>
</evidence>
<gene>
    <name evidence="1" type="ORF">pipiens_013993</name>
</gene>
<evidence type="ECO:0000313" key="2">
    <source>
        <dbReference type="Proteomes" id="UP001562425"/>
    </source>
</evidence>
<sequence length="116" mass="13293">MNSFVCIPETPKRIETIKSDLGPEMDQAECVLLQRFAALMDVGPLRDMIYLNILFGLSNLYDVEMNFKIVTPFFLVSMDFNKTEVAFFLSVSTLTNIAARLPEKESTDEISRYRLL</sequence>
<proteinExistence type="predicted"/>
<comment type="caution">
    <text evidence="1">The sequence shown here is derived from an EMBL/GenBank/DDBJ whole genome shotgun (WGS) entry which is preliminary data.</text>
</comment>
<protein>
    <submittedName>
        <fullName evidence="1">Uncharacterized protein</fullName>
    </submittedName>
</protein>
<keyword evidence="2" id="KW-1185">Reference proteome</keyword>
<dbReference type="EMBL" id="JBEHCU010008997">
    <property type="protein sequence ID" value="KAL1380709.1"/>
    <property type="molecule type" value="Genomic_DNA"/>
</dbReference>